<comment type="caution">
    <text evidence="2">The sequence shown here is derived from an EMBL/GenBank/DDBJ whole genome shotgun (WGS) entry which is preliminary data.</text>
</comment>
<accession>A0A0G1BNK4</accession>
<reference evidence="2 3" key="1">
    <citation type="journal article" date="2015" name="Nature">
        <title>rRNA introns, odd ribosomes, and small enigmatic genomes across a large radiation of phyla.</title>
        <authorList>
            <person name="Brown C.T."/>
            <person name="Hug L.A."/>
            <person name="Thomas B.C."/>
            <person name="Sharon I."/>
            <person name="Castelle C.J."/>
            <person name="Singh A."/>
            <person name="Wilkins M.J."/>
            <person name="Williams K.H."/>
            <person name="Banfield J.F."/>
        </authorList>
    </citation>
    <scope>NUCLEOTIDE SEQUENCE [LARGE SCALE GENOMIC DNA]</scope>
</reference>
<evidence type="ECO:0000313" key="2">
    <source>
        <dbReference type="EMBL" id="KKS47846.1"/>
    </source>
</evidence>
<dbReference type="AlphaFoldDB" id="A0A0G1BNK4"/>
<evidence type="ECO:0000313" key="3">
    <source>
        <dbReference type="Proteomes" id="UP000034320"/>
    </source>
</evidence>
<organism evidence="2 3">
    <name type="scientific">Candidatus Gottesmanbacteria bacterium GW2011_GWA2_42_18</name>
    <dbReference type="NCBI Taxonomy" id="1618442"/>
    <lineage>
        <taxon>Bacteria</taxon>
        <taxon>Candidatus Gottesmaniibacteriota</taxon>
    </lineage>
</organism>
<dbReference type="Proteomes" id="UP000034320">
    <property type="component" value="Unassembled WGS sequence"/>
</dbReference>
<gene>
    <name evidence="2" type="ORF">UV09_C0002G0024</name>
</gene>
<sequence>MLEIKSPRDIAGGGKSSFRDFHTPPDELIDVFPELGTEVPPNARRKMREPDGPYDECKTKLIILNYGPEIPDERPAISEYDVLTDRGIVTSIGGVRRDGTLTRANQKITRRVR</sequence>
<protein>
    <submittedName>
        <fullName evidence="2">Uncharacterized protein</fullName>
    </submittedName>
</protein>
<name>A0A0G1BNK4_9BACT</name>
<evidence type="ECO:0000256" key="1">
    <source>
        <dbReference type="SAM" id="MobiDB-lite"/>
    </source>
</evidence>
<proteinExistence type="predicted"/>
<dbReference type="EMBL" id="LCDD01000002">
    <property type="protein sequence ID" value="KKS47846.1"/>
    <property type="molecule type" value="Genomic_DNA"/>
</dbReference>
<feature type="region of interest" description="Disordered" evidence="1">
    <location>
        <begin position="1"/>
        <end position="25"/>
    </location>
</feature>